<dbReference type="EMBL" id="DF933813">
    <property type="protein sequence ID" value="GAM35240.1"/>
    <property type="molecule type" value="Genomic_DNA"/>
</dbReference>
<dbReference type="CDD" id="cd11577">
    <property type="entry name" value="GH71"/>
    <property type="match status" value="1"/>
</dbReference>
<gene>
    <name evidence="2" type="ORF">TCE0_017f03419</name>
</gene>
<feature type="region of interest" description="Disordered" evidence="1">
    <location>
        <begin position="1"/>
        <end position="52"/>
    </location>
</feature>
<evidence type="ECO:0000313" key="2">
    <source>
        <dbReference type="EMBL" id="GAM35240.1"/>
    </source>
</evidence>
<proteinExistence type="predicted"/>
<sequence>MSTGTGSSATSTTTISSTTTTSKPTTTSTTTTTTKPTSTTTKSTTTSTSSAPPTGRAVFAHYMVGSMTAAEAVTDVNDAIAAGFDGFALNTHTISSSDTWNINALNYLFTAAAGTNFKLFISFDMSWGLDISNLAAFLAPYVAKEAYYFVDGKAFISTYTGGTISNSAWNSEFIVPLQQTYGITPYFVPNFGDYSGYPTGVFSAYPILSGVFTWESAWPAAGTSPTNVSDSVDAQALAEAHASGAVYMMPLSSFQFKYLGSGQDWYRIGEVNLPQRMEQILTLQPDFVEVITWNDAGEGHYVGDFWPEQIDGSSIGTYADGFDHKGWLQVITPFIQAYKAGATDISQITPPAGAPVGALWYRTLLTTASCSSTISNYQSALDAVNFAVILPSAGYTINVYSSSQLIGSFPGVAGLNYNSVPGLQAGSGQYIQVVDSGNNVVATATGTKSVAAESTSSVCNWNYEVVGLS</sequence>
<comment type="caution">
    <text evidence="2">The sequence shown here is derived from an EMBL/GenBank/DDBJ whole genome shotgun (WGS) entry which is preliminary data.</text>
</comment>
<dbReference type="Gene3D" id="3.20.20.80">
    <property type="entry name" value="Glycosidases"/>
    <property type="match status" value="1"/>
</dbReference>
<dbReference type="InterPro" id="IPR005197">
    <property type="entry name" value="Glyco_hydro_71"/>
</dbReference>
<dbReference type="AlphaFoldDB" id="A0A6V8H2L2"/>
<evidence type="ECO:0000256" key="1">
    <source>
        <dbReference type="SAM" id="MobiDB-lite"/>
    </source>
</evidence>
<organism evidence="2 3">
    <name type="scientific">Talaromyces pinophilus</name>
    <name type="common">Penicillium pinophilum</name>
    <dbReference type="NCBI Taxonomy" id="128442"/>
    <lineage>
        <taxon>Eukaryota</taxon>
        <taxon>Fungi</taxon>
        <taxon>Dikarya</taxon>
        <taxon>Ascomycota</taxon>
        <taxon>Pezizomycotina</taxon>
        <taxon>Eurotiomycetes</taxon>
        <taxon>Eurotiomycetidae</taxon>
        <taxon>Eurotiales</taxon>
        <taxon>Trichocomaceae</taxon>
        <taxon>Talaromyces</taxon>
        <taxon>Talaromyces sect. Talaromyces</taxon>
    </lineage>
</organism>
<keyword evidence="3" id="KW-1185">Reference proteome</keyword>
<evidence type="ECO:0000313" key="3">
    <source>
        <dbReference type="Proteomes" id="UP000053095"/>
    </source>
</evidence>
<name>A0A6V8H2L2_TALPI</name>
<protein>
    <submittedName>
        <fullName evidence="2">Glucan endo-1,3-alpha-glucosidase</fullName>
    </submittedName>
</protein>
<accession>A0A6V8H2L2</accession>
<reference evidence="3" key="1">
    <citation type="journal article" date="2015" name="Genome Announc.">
        <title>Draft genome sequence of Talaromyces cellulolyticus strain Y-94, a source of lignocellulosic biomass-degrading enzymes.</title>
        <authorList>
            <person name="Fujii T."/>
            <person name="Koike H."/>
            <person name="Sawayama S."/>
            <person name="Yano S."/>
            <person name="Inoue H."/>
        </authorList>
    </citation>
    <scope>NUCLEOTIDE SEQUENCE [LARGE SCALE GENOMIC DNA]</scope>
    <source>
        <strain evidence="3">Y-94</strain>
    </source>
</reference>
<dbReference type="Proteomes" id="UP000053095">
    <property type="component" value="Unassembled WGS sequence"/>
</dbReference>
<dbReference type="GO" id="GO:0051118">
    <property type="term" value="F:glucan endo-1,3-alpha-glucosidase activity"/>
    <property type="evidence" value="ECO:0007669"/>
    <property type="project" value="InterPro"/>
</dbReference>
<dbReference type="Pfam" id="PF03659">
    <property type="entry name" value="Glyco_hydro_71"/>
    <property type="match status" value="1"/>
</dbReference>